<dbReference type="AlphaFoldDB" id="E0IE43"/>
<keyword evidence="3" id="KW-1185">Reference proteome</keyword>
<evidence type="ECO:0008006" key="4">
    <source>
        <dbReference type="Google" id="ProtNLM"/>
    </source>
</evidence>
<dbReference type="STRING" id="717606.PaecuDRAFT_3934"/>
<proteinExistence type="predicted"/>
<gene>
    <name evidence="2" type="ORF">PaecuDRAFT_3934</name>
</gene>
<dbReference type="InterPro" id="IPR019635">
    <property type="entry name" value="DUF2500"/>
</dbReference>
<dbReference type="eggNOG" id="ENOG5032T7R">
    <property type="taxonomic scope" value="Bacteria"/>
</dbReference>
<reference evidence="2 3" key="1">
    <citation type="submission" date="2010-07" db="EMBL/GenBank/DDBJ databases">
        <title>The draft genome of Paenibacillus curdlanolyticus YK9.</title>
        <authorList>
            <consortium name="US DOE Joint Genome Institute (JGI-PGF)"/>
            <person name="Lucas S."/>
            <person name="Copeland A."/>
            <person name="Lapidus A."/>
            <person name="Cheng J.-F."/>
            <person name="Bruce D."/>
            <person name="Goodwin L."/>
            <person name="Pitluck S."/>
            <person name="Land M.L."/>
            <person name="Hauser L."/>
            <person name="Chang Y.-J."/>
            <person name="Jeffries C."/>
            <person name="Anderson I.J."/>
            <person name="Johnson E."/>
            <person name="Loganathan U."/>
            <person name="Mulhopadhyay B."/>
            <person name="Kyrpides N."/>
            <person name="Woyke T.J."/>
        </authorList>
    </citation>
    <scope>NUCLEOTIDE SEQUENCE [LARGE SCALE GENOMIC DNA]</scope>
    <source>
        <strain evidence="2 3">YK9</strain>
    </source>
</reference>
<dbReference type="EMBL" id="AEDD01000011">
    <property type="protein sequence ID" value="EFM09397.1"/>
    <property type="molecule type" value="Genomic_DNA"/>
</dbReference>
<protein>
    <recommendedName>
        <fullName evidence="4">DUF2500 domain-containing protein</fullName>
    </recommendedName>
</protein>
<sequence length="133" mass="14651">MAVNDPSFASMFGEMPVFMQFFFAIVVILIVGGIVSGVTRAVSTGLSNQAAELLTEYCQIVSKRTKVSGGDGDSSASTSYYITFEFANRSRTEFRVTPQDYGLLAEGDFGYLSYKGTRFKGFDRHAQNQYDSN</sequence>
<evidence type="ECO:0000256" key="1">
    <source>
        <dbReference type="SAM" id="Phobius"/>
    </source>
</evidence>
<name>E0IE43_9BACL</name>
<keyword evidence="1" id="KW-1133">Transmembrane helix</keyword>
<keyword evidence="1" id="KW-0472">Membrane</keyword>
<feature type="transmembrane region" description="Helical" evidence="1">
    <location>
        <begin position="17"/>
        <end position="38"/>
    </location>
</feature>
<organism evidence="2 3">
    <name type="scientific">Paenibacillus curdlanolyticus YK9</name>
    <dbReference type="NCBI Taxonomy" id="717606"/>
    <lineage>
        <taxon>Bacteria</taxon>
        <taxon>Bacillati</taxon>
        <taxon>Bacillota</taxon>
        <taxon>Bacilli</taxon>
        <taxon>Bacillales</taxon>
        <taxon>Paenibacillaceae</taxon>
        <taxon>Paenibacillus</taxon>
    </lineage>
</organism>
<dbReference type="Gene3D" id="2.40.50.660">
    <property type="match status" value="1"/>
</dbReference>
<evidence type="ECO:0000313" key="2">
    <source>
        <dbReference type="EMBL" id="EFM09397.1"/>
    </source>
</evidence>
<evidence type="ECO:0000313" key="3">
    <source>
        <dbReference type="Proteomes" id="UP000005387"/>
    </source>
</evidence>
<dbReference type="Proteomes" id="UP000005387">
    <property type="component" value="Unassembled WGS sequence"/>
</dbReference>
<keyword evidence="1" id="KW-0812">Transmembrane</keyword>
<accession>E0IE43</accession>
<dbReference type="Pfam" id="PF10694">
    <property type="entry name" value="DUF2500"/>
    <property type="match status" value="1"/>
</dbReference>